<feature type="transmembrane region" description="Helical" evidence="15">
    <location>
        <begin position="656"/>
        <end position="675"/>
    </location>
</feature>
<evidence type="ECO:0000256" key="9">
    <source>
        <dbReference type="ARBA" id="ARBA00022840"/>
    </source>
</evidence>
<dbReference type="InterPro" id="IPR023214">
    <property type="entry name" value="HAD_sf"/>
</dbReference>
<keyword evidence="13" id="KW-0406">Ion transport</keyword>
<evidence type="ECO:0000256" key="2">
    <source>
        <dbReference type="ARBA" id="ARBA00006024"/>
    </source>
</evidence>
<keyword evidence="7 15" id="KW-0479">Metal-binding</keyword>
<dbReference type="SUPFAM" id="SSF81665">
    <property type="entry name" value="Calcium ATPase, transmembrane domain M"/>
    <property type="match status" value="1"/>
</dbReference>
<comment type="caution">
    <text evidence="17">The sequence shown here is derived from an EMBL/GenBank/DDBJ whole genome shotgun (WGS) entry which is preliminary data.</text>
</comment>
<accession>A0ABQ5Q5Z5</accession>
<evidence type="ECO:0000256" key="6">
    <source>
        <dbReference type="ARBA" id="ARBA00022692"/>
    </source>
</evidence>
<dbReference type="NCBIfam" id="TIGR01511">
    <property type="entry name" value="ATPase-IB1_Cu"/>
    <property type="match status" value="1"/>
</dbReference>
<dbReference type="NCBIfam" id="TIGR01525">
    <property type="entry name" value="ATPase-IB_hvy"/>
    <property type="match status" value="1"/>
</dbReference>
<evidence type="ECO:0000256" key="12">
    <source>
        <dbReference type="ARBA" id="ARBA00022989"/>
    </source>
</evidence>
<keyword evidence="12 15" id="KW-1133">Transmembrane helix</keyword>
<evidence type="ECO:0000256" key="7">
    <source>
        <dbReference type="ARBA" id="ARBA00022723"/>
    </source>
</evidence>
<sequence length="704" mass="71969">MSTETYAVGGMTCASCVRHVEKALRTTPGVSSVVVNLATNQATVEGDATFEALAERVADAGYQLDRPTREEGAAGPEGDLGPARLRMGVALGLTAPLFLGMVPGLGIHLPGGLQALLSAPVVFWAGGGFFRRAARQARHGQASMDTLIALGSGVAWTFAVAEWLGGSHHLSFETASALVAFLLTGKYLEARAKTRATDALKELLSLAPPTALRLGPDGSVTEVPVIALQKGDRVRILPGHAVPADGRIAAGQAEVDESMLTGEPLPVPKAAGEALVAGTVVHGAALEMEVLAVGSETQLARMAHLVAQAQGSKAPAQDLADRISAVFVPGILLLALLTLGGWWWTQGSLALAWRPAVTLLVIACPCALGLATPVAVMVGLGAAARKGVLVRDAAALEALGKATDLAFDKTGTLTEGRPRLRTVQVLGGLDTAELLAIAASLERDSEHPIARGLVAAHGGALRPVEGFRAHPGGGISGSVAGTAYRLGSAAFLGVAFPTEDPDGTSVGLAGPTGLLGVFVLGDRLRPEASAVVARLRGQGLRLHLFTGDREAPGRAMAQAAGIDSVAAGLRPEEKLERIKALQASGAVVGFVGDGVNDAPALAQADCGIAMGSGAGQQGTGAAMAAAPLVLLRAGLEPVLEARRLADRTARIIRQNLGWAFGYNLVLVPLAAFGQLERFGGPMLAGLAMGLSSLTVVLNALRLRR</sequence>
<dbReference type="InterPro" id="IPR036412">
    <property type="entry name" value="HAD-like_sf"/>
</dbReference>
<dbReference type="InterPro" id="IPR059000">
    <property type="entry name" value="ATPase_P-type_domA"/>
</dbReference>
<dbReference type="SUPFAM" id="SSF56784">
    <property type="entry name" value="HAD-like"/>
    <property type="match status" value="1"/>
</dbReference>
<name>A0ABQ5Q5Z5_9BACT</name>
<evidence type="ECO:0000259" key="16">
    <source>
        <dbReference type="PROSITE" id="PS50846"/>
    </source>
</evidence>
<dbReference type="InterPro" id="IPR006121">
    <property type="entry name" value="HMA_dom"/>
</dbReference>
<keyword evidence="8 15" id="KW-0547">Nucleotide-binding</keyword>
<keyword evidence="9 15" id="KW-0067">ATP-binding</keyword>
<organism evidence="17 18">
    <name type="scientific">Geothrix rubra</name>
    <dbReference type="NCBI Taxonomy" id="2927977"/>
    <lineage>
        <taxon>Bacteria</taxon>
        <taxon>Pseudomonadati</taxon>
        <taxon>Acidobacteriota</taxon>
        <taxon>Holophagae</taxon>
        <taxon>Holophagales</taxon>
        <taxon>Holophagaceae</taxon>
        <taxon>Geothrix</taxon>
    </lineage>
</organism>
<keyword evidence="10" id="KW-0460">Magnesium</keyword>
<dbReference type="SUPFAM" id="SSF55008">
    <property type="entry name" value="HMA, heavy metal-associated domain"/>
    <property type="match status" value="1"/>
</dbReference>
<evidence type="ECO:0000256" key="10">
    <source>
        <dbReference type="ARBA" id="ARBA00022842"/>
    </source>
</evidence>
<feature type="transmembrane region" description="Helical" evidence="15">
    <location>
        <begin position="115"/>
        <end position="134"/>
    </location>
</feature>
<dbReference type="InterPro" id="IPR001757">
    <property type="entry name" value="P_typ_ATPase"/>
</dbReference>
<dbReference type="SUPFAM" id="SSF81653">
    <property type="entry name" value="Calcium ATPase, transduction domain A"/>
    <property type="match status" value="1"/>
</dbReference>
<comment type="similarity">
    <text evidence="2 15">Belongs to the cation transport ATPase (P-type) (TC 3.A.3) family. Type IB subfamily.</text>
</comment>
<dbReference type="InterPro" id="IPR027256">
    <property type="entry name" value="P-typ_ATPase_IB"/>
</dbReference>
<dbReference type="PROSITE" id="PS50846">
    <property type="entry name" value="HMA_2"/>
    <property type="match status" value="1"/>
</dbReference>
<feature type="transmembrane region" description="Helical" evidence="15">
    <location>
        <begin position="356"/>
        <end position="382"/>
    </location>
</feature>
<dbReference type="Pfam" id="PF00403">
    <property type="entry name" value="HMA"/>
    <property type="match status" value="1"/>
</dbReference>
<feature type="domain" description="HMA" evidence="16">
    <location>
        <begin position="2"/>
        <end position="65"/>
    </location>
</feature>
<dbReference type="Gene3D" id="2.70.150.10">
    <property type="entry name" value="Calcium-transporting ATPase, cytoplasmic transduction domain A"/>
    <property type="match status" value="1"/>
</dbReference>
<dbReference type="PANTHER" id="PTHR43520:SF5">
    <property type="entry name" value="CATION-TRANSPORTING P-TYPE ATPASE-RELATED"/>
    <property type="match status" value="1"/>
</dbReference>
<evidence type="ECO:0000256" key="13">
    <source>
        <dbReference type="ARBA" id="ARBA00023065"/>
    </source>
</evidence>
<keyword evidence="18" id="KW-1185">Reference proteome</keyword>
<feature type="transmembrane region" description="Helical" evidence="15">
    <location>
        <begin position="681"/>
        <end position="700"/>
    </location>
</feature>
<evidence type="ECO:0000256" key="1">
    <source>
        <dbReference type="ARBA" id="ARBA00004651"/>
    </source>
</evidence>
<protein>
    <submittedName>
        <fullName evidence="17">Copper-translocating P-type ATPase</fullName>
    </submittedName>
</protein>
<keyword evidence="3" id="KW-0813">Transport</keyword>
<dbReference type="PRINTS" id="PR00943">
    <property type="entry name" value="CUATPASE"/>
</dbReference>
<gene>
    <name evidence="17" type="ORF">GETHPA_15550</name>
</gene>
<feature type="transmembrane region" description="Helical" evidence="15">
    <location>
        <begin position="89"/>
        <end position="109"/>
    </location>
</feature>
<evidence type="ECO:0000256" key="14">
    <source>
        <dbReference type="ARBA" id="ARBA00023136"/>
    </source>
</evidence>
<evidence type="ECO:0000313" key="18">
    <source>
        <dbReference type="Proteomes" id="UP001165089"/>
    </source>
</evidence>
<evidence type="ECO:0000256" key="8">
    <source>
        <dbReference type="ARBA" id="ARBA00022741"/>
    </source>
</evidence>
<keyword evidence="5" id="KW-0597">Phosphoprotein</keyword>
<dbReference type="Pfam" id="PF00122">
    <property type="entry name" value="E1-E2_ATPase"/>
    <property type="match status" value="1"/>
</dbReference>
<keyword evidence="6 15" id="KW-0812">Transmembrane</keyword>
<comment type="subcellular location">
    <subcellularLocation>
        <location evidence="1">Cell membrane</location>
        <topology evidence="1">Multi-pass membrane protein</topology>
    </subcellularLocation>
</comment>
<keyword evidence="11" id="KW-1278">Translocase</keyword>
<keyword evidence="14 15" id="KW-0472">Membrane</keyword>
<dbReference type="NCBIfam" id="TIGR01494">
    <property type="entry name" value="ATPase_P-type"/>
    <property type="match status" value="2"/>
</dbReference>
<dbReference type="PANTHER" id="PTHR43520">
    <property type="entry name" value="ATP7, ISOFORM B"/>
    <property type="match status" value="1"/>
</dbReference>
<evidence type="ECO:0000256" key="5">
    <source>
        <dbReference type="ARBA" id="ARBA00022553"/>
    </source>
</evidence>
<evidence type="ECO:0000256" key="4">
    <source>
        <dbReference type="ARBA" id="ARBA00022475"/>
    </source>
</evidence>
<dbReference type="PROSITE" id="PS01047">
    <property type="entry name" value="HMA_1"/>
    <property type="match status" value="1"/>
</dbReference>
<proteinExistence type="inferred from homology"/>
<keyword evidence="4 15" id="KW-1003">Cell membrane</keyword>
<dbReference type="Proteomes" id="UP001165089">
    <property type="component" value="Unassembled WGS sequence"/>
</dbReference>
<dbReference type="InterPro" id="IPR036163">
    <property type="entry name" value="HMA_dom_sf"/>
</dbReference>
<evidence type="ECO:0000256" key="3">
    <source>
        <dbReference type="ARBA" id="ARBA00022448"/>
    </source>
</evidence>
<dbReference type="InterPro" id="IPR023298">
    <property type="entry name" value="ATPase_P-typ_TM_dom_sf"/>
</dbReference>
<evidence type="ECO:0000313" key="17">
    <source>
        <dbReference type="EMBL" id="GLH70022.1"/>
    </source>
</evidence>
<evidence type="ECO:0000256" key="11">
    <source>
        <dbReference type="ARBA" id="ARBA00022967"/>
    </source>
</evidence>
<evidence type="ECO:0000256" key="15">
    <source>
        <dbReference type="RuleBase" id="RU362081"/>
    </source>
</evidence>
<dbReference type="EMBL" id="BSDD01000002">
    <property type="protein sequence ID" value="GLH70022.1"/>
    <property type="molecule type" value="Genomic_DNA"/>
</dbReference>
<dbReference type="Gene3D" id="3.30.70.100">
    <property type="match status" value="1"/>
</dbReference>
<dbReference type="InterPro" id="IPR017969">
    <property type="entry name" value="Heavy-metal-associated_CS"/>
</dbReference>
<dbReference type="Gene3D" id="3.40.50.1000">
    <property type="entry name" value="HAD superfamily/HAD-like"/>
    <property type="match status" value="1"/>
</dbReference>
<dbReference type="Pfam" id="PF00702">
    <property type="entry name" value="Hydrolase"/>
    <property type="match status" value="1"/>
</dbReference>
<dbReference type="PROSITE" id="PS00154">
    <property type="entry name" value="ATPASE_E1_E2"/>
    <property type="match status" value="1"/>
</dbReference>
<dbReference type="InterPro" id="IPR008250">
    <property type="entry name" value="ATPase_P-typ_transduc_dom_A_sf"/>
</dbReference>
<feature type="transmembrane region" description="Helical" evidence="15">
    <location>
        <begin position="323"/>
        <end position="344"/>
    </location>
</feature>
<dbReference type="InterPro" id="IPR023299">
    <property type="entry name" value="ATPase_P-typ_cyto_dom_N"/>
</dbReference>
<reference evidence="17 18" key="1">
    <citation type="journal article" date="2023" name="Antonie Van Leeuwenhoek">
        <title>Mesoterricola silvestris gen. nov., sp. nov., Mesoterricola sediminis sp. nov., Geothrix oryzae sp. nov., Geothrix edaphica sp. nov., Geothrix rubra sp. nov., and Geothrix limicola sp. nov., six novel members of Acidobacteriota isolated from soils.</title>
        <authorList>
            <person name="Itoh H."/>
            <person name="Sugisawa Y."/>
            <person name="Mise K."/>
            <person name="Xu Z."/>
            <person name="Kuniyasu M."/>
            <person name="Ushijima N."/>
            <person name="Kawano K."/>
            <person name="Kobayashi E."/>
            <person name="Shiratori Y."/>
            <person name="Masuda Y."/>
            <person name="Senoo K."/>
        </authorList>
    </citation>
    <scope>NUCLEOTIDE SEQUENCE [LARGE SCALE GENOMIC DNA]</scope>
    <source>
        <strain evidence="17 18">Red803</strain>
    </source>
</reference>
<dbReference type="InterPro" id="IPR018303">
    <property type="entry name" value="ATPase_P-typ_P_site"/>
</dbReference>
<dbReference type="PRINTS" id="PR00119">
    <property type="entry name" value="CATATPASE"/>
</dbReference>
<dbReference type="Gene3D" id="3.40.1110.10">
    <property type="entry name" value="Calcium-transporting ATPase, cytoplasmic domain N"/>
    <property type="match status" value="1"/>
</dbReference>
<dbReference type="RefSeq" id="WP_285724315.1">
    <property type="nucleotide sequence ID" value="NZ_BSDD01000002.1"/>
</dbReference>
<dbReference type="NCBIfam" id="TIGR01512">
    <property type="entry name" value="ATPase-IB2_Cd"/>
    <property type="match status" value="1"/>
</dbReference>
<dbReference type="CDD" id="cd00371">
    <property type="entry name" value="HMA"/>
    <property type="match status" value="1"/>
</dbReference>